<name>A0A857C725_9HYPH</name>
<feature type="transmembrane region" description="Helical" evidence="1">
    <location>
        <begin position="87"/>
        <end position="105"/>
    </location>
</feature>
<evidence type="ECO:0000313" key="3">
    <source>
        <dbReference type="Proteomes" id="UP000435648"/>
    </source>
</evidence>
<feature type="transmembrane region" description="Helical" evidence="1">
    <location>
        <begin position="211"/>
        <end position="231"/>
    </location>
</feature>
<protein>
    <recommendedName>
        <fullName evidence="4">YrhK-like protein</fullName>
    </recommendedName>
</protein>
<keyword evidence="1" id="KW-0472">Membrane</keyword>
<dbReference type="KEGG" id="siw:GH266_09310"/>
<proteinExistence type="predicted"/>
<dbReference type="Proteomes" id="UP000435648">
    <property type="component" value="Chromosome"/>
</dbReference>
<feature type="transmembrane region" description="Helical" evidence="1">
    <location>
        <begin position="172"/>
        <end position="191"/>
    </location>
</feature>
<gene>
    <name evidence="2" type="ORF">GH266_09310</name>
</gene>
<dbReference type="OrthoDB" id="244933at2"/>
<accession>A0A857C725</accession>
<dbReference type="EMBL" id="CP046908">
    <property type="protein sequence ID" value="QGZ34697.1"/>
    <property type="molecule type" value="Genomic_DNA"/>
</dbReference>
<keyword evidence="1" id="KW-1133">Transmembrane helix</keyword>
<feature type="transmembrane region" description="Helical" evidence="1">
    <location>
        <begin position="237"/>
        <end position="260"/>
    </location>
</feature>
<organism evidence="2 3">
    <name type="scientific">Stappia indica</name>
    <dbReference type="NCBI Taxonomy" id="538381"/>
    <lineage>
        <taxon>Bacteria</taxon>
        <taxon>Pseudomonadati</taxon>
        <taxon>Pseudomonadota</taxon>
        <taxon>Alphaproteobacteria</taxon>
        <taxon>Hyphomicrobiales</taxon>
        <taxon>Stappiaceae</taxon>
        <taxon>Stappia</taxon>
    </lineage>
</organism>
<evidence type="ECO:0000313" key="2">
    <source>
        <dbReference type="EMBL" id="QGZ34697.1"/>
    </source>
</evidence>
<evidence type="ECO:0000256" key="1">
    <source>
        <dbReference type="SAM" id="Phobius"/>
    </source>
</evidence>
<keyword evidence="1" id="KW-0812">Transmembrane</keyword>
<reference evidence="2 3" key="1">
    <citation type="submission" date="2019-12" db="EMBL/GenBank/DDBJ databases">
        <title>The genome of Stappia indica PHM037.</title>
        <authorList>
            <person name="Kacar D."/>
            <person name="Galan B."/>
            <person name="Canedo L."/>
            <person name="Rodriguez P."/>
            <person name="de la Calle F."/>
            <person name="Garcia J.L."/>
        </authorList>
    </citation>
    <scope>NUCLEOTIDE SEQUENCE [LARGE SCALE GENOMIC DNA]</scope>
    <source>
        <strain evidence="2 3">PHM037</strain>
    </source>
</reference>
<feature type="transmembrane region" description="Helical" evidence="1">
    <location>
        <begin position="56"/>
        <end position="75"/>
    </location>
</feature>
<sequence length="279" mass="30893">MDARMDARGPWPFITMRCVLRDGREVVLRARQHRKGLLRHAGRDGIPFWHRPAYNWWNGLFFAVGSLHFIFASLLSITPGPFTARELALVFFAGSIFFTIAGFMQNLQAANAGQMGGELPDMSVRPRLIGWKPSDIGWLSAITQFVGTVMFNFNTLDAIDPPSQWYLADLTIWLPGLIGSVLFLISGYLAFMETSHGYWSWKPADLDWQIVTSNLLGCILFMGAGIFAYVPRGPEPGWIAFSANLLLCLGASGFLLGALLMMKESRQTGTVTPCPLGPS</sequence>
<dbReference type="AlphaFoldDB" id="A0A857C725"/>
<evidence type="ECO:0008006" key="4">
    <source>
        <dbReference type="Google" id="ProtNLM"/>
    </source>
</evidence>